<organism evidence="1 2">
    <name type="scientific">Irpex rosettiformis</name>
    <dbReference type="NCBI Taxonomy" id="378272"/>
    <lineage>
        <taxon>Eukaryota</taxon>
        <taxon>Fungi</taxon>
        <taxon>Dikarya</taxon>
        <taxon>Basidiomycota</taxon>
        <taxon>Agaricomycotina</taxon>
        <taxon>Agaricomycetes</taxon>
        <taxon>Polyporales</taxon>
        <taxon>Irpicaceae</taxon>
        <taxon>Irpex</taxon>
    </lineage>
</organism>
<evidence type="ECO:0000313" key="2">
    <source>
        <dbReference type="Proteomes" id="UP001055072"/>
    </source>
</evidence>
<proteinExistence type="predicted"/>
<gene>
    <name evidence="1" type="ORF">BDY19DRAFT_998754</name>
</gene>
<sequence length="557" mass="58948">MSPLRIQRALLLLSQIQEAQIDGLSDGRWLNRFLDVMDDVQRVDDIENDPNLRAALFGAVRNLVAIRAQLPDDTYRTILGGLNSAVFLFMHYTSTVPELISADSAAALDTLGIMVVGAASAEDPRANLPEDADEDEDENADANAPGDNTPAAVSDDDVAAGSQDDEAQASPTTDQALDEDIDMEDAPARSTRSRASHRSSPRATKRQRTNPPAATAGKPKPSHRRLQVFKGNDRVGNPLPFAQRFAYFLGSAKCPSCIRRKDRECITPYTAEGRSQTCRPCGTDKHGCEFAHGNGPALPSIANPSPAAPQARVEVVLPARASRTSSPSKKSRPSSTKSSPSKPSSSLPVGPPGPATRPKPTPRPVRAQSSATSVPAPSSSSAAAPPPPPAPSSPAAPSSSLAPAVSSSAPGATTPAFTLGTSFLAFRNPPVAPSPALSVRTLSSTSWTLPEADYAQQLERRRAEAAARVDHAVLDYNLAKLTFERAQGVLATAQRELYFIDQAINTTGPRPDPPSASPLDLDLRPLQPSPIDVDDEDESAEELTPAKKTGKGKKRAN</sequence>
<protein>
    <submittedName>
        <fullName evidence="1">Uncharacterized protein</fullName>
    </submittedName>
</protein>
<evidence type="ECO:0000313" key="1">
    <source>
        <dbReference type="EMBL" id="KAI0083209.1"/>
    </source>
</evidence>
<dbReference type="EMBL" id="MU274981">
    <property type="protein sequence ID" value="KAI0083209.1"/>
    <property type="molecule type" value="Genomic_DNA"/>
</dbReference>
<accession>A0ACB8TMM9</accession>
<dbReference type="Proteomes" id="UP001055072">
    <property type="component" value="Unassembled WGS sequence"/>
</dbReference>
<reference evidence="1" key="1">
    <citation type="journal article" date="2021" name="Environ. Microbiol.">
        <title>Gene family expansions and transcriptome signatures uncover fungal adaptations to wood decay.</title>
        <authorList>
            <person name="Hage H."/>
            <person name="Miyauchi S."/>
            <person name="Viragh M."/>
            <person name="Drula E."/>
            <person name="Min B."/>
            <person name="Chaduli D."/>
            <person name="Navarro D."/>
            <person name="Favel A."/>
            <person name="Norest M."/>
            <person name="Lesage-Meessen L."/>
            <person name="Balint B."/>
            <person name="Merenyi Z."/>
            <person name="de Eugenio L."/>
            <person name="Morin E."/>
            <person name="Martinez A.T."/>
            <person name="Baldrian P."/>
            <person name="Stursova M."/>
            <person name="Martinez M.J."/>
            <person name="Novotny C."/>
            <person name="Magnuson J.K."/>
            <person name="Spatafora J.W."/>
            <person name="Maurice S."/>
            <person name="Pangilinan J."/>
            <person name="Andreopoulos W."/>
            <person name="LaButti K."/>
            <person name="Hundley H."/>
            <person name="Na H."/>
            <person name="Kuo A."/>
            <person name="Barry K."/>
            <person name="Lipzen A."/>
            <person name="Henrissat B."/>
            <person name="Riley R."/>
            <person name="Ahrendt S."/>
            <person name="Nagy L.G."/>
            <person name="Grigoriev I.V."/>
            <person name="Martin F."/>
            <person name="Rosso M.N."/>
        </authorList>
    </citation>
    <scope>NUCLEOTIDE SEQUENCE</scope>
    <source>
        <strain evidence="1">CBS 384.51</strain>
    </source>
</reference>
<comment type="caution">
    <text evidence="1">The sequence shown here is derived from an EMBL/GenBank/DDBJ whole genome shotgun (WGS) entry which is preliminary data.</text>
</comment>
<keyword evidence="2" id="KW-1185">Reference proteome</keyword>
<name>A0ACB8TMM9_9APHY</name>